<evidence type="ECO:0000256" key="1">
    <source>
        <dbReference type="SAM" id="Phobius"/>
    </source>
</evidence>
<accession>A0A5M3WHW7</accession>
<reference evidence="2 3" key="1">
    <citation type="submission" date="2019-10" db="EMBL/GenBank/DDBJ databases">
        <title>Whole genome shotgun sequence of Acrocarpospora macrocephala NBRC 16266.</title>
        <authorList>
            <person name="Ichikawa N."/>
            <person name="Kimura A."/>
            <person name="Kitahashi Y."/>
            <person name="Komaki H."/>
            <person name="Oguchi A."/>
        </authorList>
    </citation>
    <scope>NUCLEOTIDE SEQUENCE [LARGE SCALE GENOMIC DNA]</scope>
    <source>
        <strain evidence="2 3">NBRC 16266</strain>
    </source>
</reference>
<protein>
    <submittedName>
        <fullName evidence="2">Low temperature requirement protein A</fullName>
    </submittedName>
</protein>
<feature type="transmembrane region" description="Helical" evidence="1">
    <location>
        <begin position="347"/>
        <end position="366"/>
    </location>
</feature>
<feature type="transmembrane region" description="Helical" evidence="1">
    <location>
        <begin position="55"/>
        <end position="74"/>
    </location>
</feature>
<feature type="transmembrane region" description="Helical" evidence="1">
    <location>
        <begin position="178"/>
        <end position="195"/>
    </location>
</feature>
<dbReference type="InterPro" id="IPR010640">
    <property type="entry name" value="Low_temperature_requirement_A"/>
</dbReference>
<feature type="transmembrane region" description="Helical" evidence="1">
    <location>
        <begin position="239"/>
        <end position="259"/>
    </location>
</feature>
<keyword evidence="3" id="KW-1185">Reference proteome</keyword>
<dbReference type="PANTHER" id="PTHR36840">
    <property type="entry name" value="BLL5714 PROTEIN"/>
    <property type="match status" value="1"/>
</dbReference>
<feature type="transmembrane region" description="Helical" evidence="1">
    <location>
        <begin position="153"/>
        <end position="172"/>
    </location>
</feature>
<dbReference type="RefSeq" id="WP_246268203.1">
    <property type="nucleotide sequence ID" value="NZ_BAAAHL010000038.1"/>
</dbReference>
<evidence type="ECO:0000313" key="3">
    <source>
        <dbReference type="Proteomes" id="UP000331127"/>
    </source>
</evidence>
<keyword evidence="1" id="KW-0472">Membrane</keyword>
<evidence type="ECO:0000313" key="2">
    <source>
        <dbReference type="EMBL" id="GES08306.1"/>
    </source>
</evidence>
<name>A0A5M3WHW7_9ACTN</name>
<organism evidence="2 3">
    <name type="scientific">Acrocarpospora macrocephala</name>
    <dbReference type="NCBI Taxonomy" id="150177"/>
    <lineage>
        <taxon>Bacteria</taxon>
        <taxon>Bacillati</taxon>
        <taxon>Actinomycetota</taxon>
        <taxon>Actinomycetes</taxon>
        <taxon>Streptosporangiales</taxon>
        <taxon>Streptosporangiaceae</taxon>
        <taxon>Acrocarpospora</taxon>
    </lineage>
</organism>
<sequence length="410" mass="43995">MVEQRQAQRRVRVPKGVRPTGEDHRATPFELFFDLVYVFAVTQVTGYMAEEHSAHGVLQGLLMLALLWGTWSGYTWLGNHSRADEGFVRAGMVVAMAAMFVVALTIPEAWRDGPGGLDGPLVLVCAYLLVRCVHLAVYAVAATGDTGLRHQIVITWLPMTAGAALLVSGALLGGWTQTLLFTVALLVDWLGIYLTARRGGWRLHSPAHLTERHGLFIILAIGESVVAIGVGAADRPISTPLLLAAILGVAVAVCLWWLYFDVVSLAAEHRLVEARGRARVNLAVEAYTYGHFPVVAGIVLAALGVEGVLAHASEGKPLGAFYALPLFGGLALYLAGHLLFERRMHGALSLPRLVTTCVLLAAMPAAVVLPPLAALTGSVAVLTALIVIETTRNAQVRRSLRGTLRHDEQQ</sequence>
<gene>
    <name evidence="2" type="ORF">Amac_019020</name>
</gene>
<feature type="transmembrane region" description="Helical" evidence="1">
    <location>
        <begin position="320"/>
        <end position="340"/>
    </location>
</feature>
<dbReference type="EMBL" id="BLAE01000010">
    <property type="protein sequence ID" value="GES08306.1"/>
    <property type="molecule type" value="Genomic_DNA"/>
</dbReference>
<feature type="transmembrane region" description="Helical" evidence="1">
    <location>
        <begin position="121"/>
        <end position="141"/>
    </location>
</feature>
<feature type="transmembrane region" description="Helical" evidence="1">
    <location>
        <begin position="86"/>
        <end position="106"/>
    </location>
</feature>
<keyword evidence="1" id="KW-0812">Transmembrane</keyword>
<comment type="caution">
    <text evidence="2">The sequence shown here is derived from an EMBL/GenBank/DDBJ whole genome shotgun (WGS) entry which is preliminary data.</text>
</comment>
<keyword evidence="1" id="KW-1133">Transmembrane helix</keyword>
<dbReference type="Pfam" id="PF06772">
    <property type="entry name" value="LtrA"/>
    <property type="match status" value="1"/>
</dbReference>
<dbReference type="PANTHER" id="PTHR36840:SF1">
    <property type="entry name" value="BLL5714 PROTEIN"/>
    <property type="match status" value="1"/>
</dbReference>
<proteinExistence type="predicted"/>
<feature type="transmembrane region" description="Helical" evidence="1">
    <location>
        <begin position="31"/>
        <end position="49"/>
    </location>
</feature>
<dbReference type="AlphaFoldDB" id="A0A5M3WHW7"/>
<dbReference type="Proteomes" id="UP000331127">
    <property type="component" value="Unassembled WGS sequence"/>
</dbReference>
<feature type="transmembrane region" description="Helical" evidence="1">
    <location>
        <begin position="280"/>
        <end position="305"/>
    </location>
</feature>
<feature type="transmembrane region" description="Helical" evidence="1">
    <location>
        <begin position="215"/>
        <end position="233"/>
    </location>
</feature>